<gene>
    <name evidence="1" type="ORF">AtDm6_0158</name>
</gene>
<dbReference type="EMBL" id="JOKM01000007">
    <property type="protein sequence ID" value="KGB26455.1"/>
    <property type="molecule type" value="Genomic_DNA"/>
</dbReference>
<accession>A0A094YWT9</accession>
<dbReference type="AlphaFoldDB" id="A0A094YWT9"/>
<reference evidence="1 2" key="1">
    <citation type="submission" date="2014-06" db="EMBL/GenBank/DDBJ databases">
        <title>Functional and comparative genomic analyses of the Drosophila gut microbiota identify candidate symbiosis factors.</title>
        <authorList>
            <person name="Newell P.D."/>
            <person name="Chaston J.M."/>
            <person name="Douglas A.E."/>
        </authorList>
    </citation>
    <scope>NUCLEOTIDE SEQUENCE [LARGE SCALE GENOMIC DNA]</scope>
    <source>
        <strain evidence="1 2">DmCS_006</strain>
    </source>
</reference>
<protein>
    <submittedName>
        <fullName evidence="1">Uncharacterized protein</fullName>
    </submittedName>
</protein>
<evidence type="ECO:0000313" key="1">
    <source>
        <dbReference type="EMBL" id="KGB26455.1"/>
    </source>
</evidence>
<sequence>MTKGPTYMQANRTYVAVRAVMNGCRKVSGLDRCLAGPRFLTRY</sequence>
<dbReference type="Proteomes" id="UP000029448">
    <property type="component" value="Unassembled WGS sequence"/>
</dbReference>
<dbReference type="PATRIC" id="fig|104102.7.peg.155"/>
<name>A0A094YWT9_9PROT</name>
<comment type="caution">
    <text evidence="1">The sequence shown here is derived from an EMBL/GenBank/DDBJ whole genome shotgun (WGS) entry which is preliminary data.</text>
</comment>
<evidence type="ECO:0000313" key="2">
    <source>
        <dbReference type="Proteomes" id="UP000029448"/>
    </source>
</evidence>
<proteinExistence type="predicted"/>
<keyword evidence="2" id="KW-1185">Reference proteome</keyword>
<organism evidence="1 2">
    <name type="scientific">Acetobacter tropicalis</name>
    <dbReference type="NCBI Taxonomy" id="104102"/>
    <lineage>
        <taxon>Bacteria</taxon>
        <taxon>Pseudomonadati</taxon>
        <taxon>Pseudomonadota</taxon>
        <taxon>Alphaproteobacteria</taxon>
        <taxon>Acetobacterales</taxon>
        <taxon>Acetobacteraceae</taxon>
        <taxon>Acetobacter</taxon>
    </lineage>
</organism>